<gene>
    <name evidence="2" type="ORF">GCM10009675_34250</name>
</gene>
<dbReference type="InterPro" id="IPR050266">
    <property type="entry name" value="AB_hydrolase_sf"/>
</dbReference>
<accession>A0ABN1VGQ3</accession>
<dbReference type="SUPFAM" id="SSF53474">
    <property type="entry name" value="alpha/beta-Hydrolases"/>
    <property type="match status" value="1"/>
</dbReference>
<dbReference type="Gene3D" id="3.40.50.1820">
    <property type="entry name" value="alpha/beta hydrolase"/>
    <property type="match status" value="1"/>
</dbReference>
<evidence type="ECO:0000259" key="1">
    <source>
        <dbReference type="Pfam" id="PF12697"/>
    </source>
</evidence>
<reference evidence="2 3" key="1">
    <citation type="journal article" date="2019" name="Int. J. Syst. Evol. Microbiol.">
        <title>The Global Catalogue of Microorganisms (GCM) 10K type strain sequencing project: providing services to taxonomists for standard genome sequencing and annotation.</title>
        <authorList>
            <consortium name="The Broad Institute Genomics Platform"/>
            <consortium name="The Broad Institute Genome Sequencing Center for Infectious Disease"/>
            <person name="Wu L."/>
            <person name="Ma J."/>
        </authorList>
    </citation>
    <scope>NUCLEOTIDE SEQUENCE [LARGE SCALE GENOMIC DNA]</scope>
    <source>
        <strain evidence="2 3">JCM 13022</strain>
    </source>
</reference>
<dbReference type="PANTHER" id="PTHR43798:SF5">
    <property type="entry name" value="MONOACYLGLYCEROL LIPASE ABHD6"/>
    <property type="match status" value="1"/>
</dbReference>
<dbReference type="InterPro" id="IPR000073">
    <property type="entry name" value="AB_hydrolase_1"/>
</dbReference>
<proteinExistence type="predicted"/>
<dbReference type="GO" id="GO:0016787">
    <property type="term" value="F:hydrolase activity"/>
    <property type="evidence" value="ECO:0007669"/>
    <property type="project" value="UniProtKB-KW"/>
</dbReference>
<evidence type="ECO:0000313" key="2">
    <source>
        <dbReference type="EMBL" id="GAA1210729.1"/>
    </source>
</evidence>
<dbReference type="Pfam" id="PF12697">
    <property type="entry name" value="Abhydrolase_6"/>
    <property type="match status" value="1"/>
</dbReference>
<dbReference type="Proteomes" id="UP001500467">
    <property type="component" value="Unassembled WGS sequence"/>
</dbReference>
<feature type="domain" description="AB hydrolase-1" evidence="1">
    <location>
        <begin position="53"/>
        <end position="278"/>
    </location>
</feature>
<evidence type="ECO:0000313" key="3">
    <source>
        <dbReference type="Proteomes" id="UP001500467"/>
    </source>
</evidence>
<sequence length="292" mass="32156">MDVDRTPDAPPSFHAAPPWFHAALADRPEHRDTMVNGANVHLRCWGETHQPGLVLVHGGSAHSGWWDHIAPLLAQHRRVVAVDLSGHGDSAARDAYDITLWAREVVAAAEAGGIGRPFHVAGHSMGGWVTAQTGAEFGDRLTGLTIIDSPLNDHPPEERKARPVRVHPDRETILGRFRTLPPQDVLLPYVRRHVAEESVRAVDGGWTWKFDPTITVPHTPLRGILPRIDRPTSFLRAEHGLVPPTMADEIRSLLRPHSMLVDLPDAGHHPMLDRPLTLVTALRTILATTGRP</sequence>
<keyword evidence="3" id="KW-1185">Reference proteome</keyword>
<dbReference type="InterPro" id="IPR029058">
    <property type="entry name" value="AB_hydrolase_fold"/>
</dbReference>
<dbReference type="PANTHER" id="PTHR43798">
    <property type="entry name" value="MONOACYLGLYCEROL LIPASE"/>
    <property type="match status" value="1"/>
</dbReference>
<protein>
    <submittedName>
        <fullName evidence="2">Alpha/beta hydrolase</fullName>
    </submittedName>
</protein>
<organism evidence="2 3">
    <name type="scientific">Prauserella alba</name>
    <dbReference type="NCBI Taxonomy" id="176898"/>
    <lineage>
        <taxon>Bacteria</taxon>
        <taxon>Bacillati</taxon>
        <taxon>Actinomycetota</taxon>
        <taxon>Actinomycetes</taxon>
        <taxon>Pseudonocardiales</taxon>
        <taxon>Pseudonocardiaceae</taxon>
        <taxon>Prauserella</taxon>
    </lineage>
</organism>
<keyword evidence="2" id="KW-0378">Hydrolase</keyword>
<comment type="caution">
    <text evidence="2">The sequence shown here is derived from an EMBL/GenBank/DDBJ whole genome shotgun (WGS) entry which is preliminary data.</text>
</comment>
<dbReference type="EMBL" id="BAAALM010000012">
    <property type="protein sequence ID" value="GAA1210729.1"/>
    <property type="molecule type" value="Genomic_DNA"/>
</dbReference>
<dbReference type="RefSeq" id="WP_253859111.1">
    <property type="nucleotide sequence ID" value="NZ_BAAALM010000012.1"/>
</dbReference>
<name>A0ABN1VGQ3_9PSEU</name>